<reference evidence="1" key="1">
    <citation type="journal article" date="2023" name="Mol. Phylogenet. Evol.">
        <title>Genome-scale phylogeny and comparative genomics of the fungal order Sordariales.</title>
        <authorList>
            <person name="Hensen N."/>
            <person name="Bonometti L."/>
            <person name="Westerberg I."/>
            <person name="Brannstrom I.O."/>
            <person name="Guillou S."/>
            <person name="Cros-Aarteil S."/>
            <person name="Calhoun S."/>
            <person name="Haridas S."/>
            <person name="Kuo A."/>
            <person name="Mondo S."/>
            <person name="Pangilinan J."/>
            <person name="Riley R."/>
            <person name="LaButti K."/>
            <person name="Andreopoulos B."/>
            <person name="Lipzen A."/>
            <person name="Chen C."/>
            <person name="Yan M."/>
            <person name="Daum C."/>
            <person name="Ng V."/>
            <person name="Clum A."/>
            <person name="Steindorff A."/>
            <person name="Ohm R.A."/>
            <person name="Martin F."/>
            <person name="Silar P."/>
            <person name="Natvig D.O."/>
            <person name="Lalanne C."/>
            <person name="Gautier V."/>
            <person name="Ament-Velasquez S.L."/>
            <person name="Kruys A."/>
            <person name="Hutchinson M.I."/>
            <person name="Powell A.J."/>
            <person name="Barry K."/>
            <person name="Miller A.N."/>
            <person name="Grigoriev I.V."/>
            <person name="Debuchy R."/>
            <person name="Gladieux P."/>
            <person name="Hiltunen Thoren M."/>
            <person name="Johannesson H."/>
        </authorList>
    </citation>
    <scope>NUCLEOTIDE SEQUENCE</scope>
    <source>
        <strain evidence="1">CBS 315.58</strain>
    </source>
</reference>
<protein>
    <submittedName>
        <fullName evidence="1">Uncharacterized protein</fullName>
    </submittedName>
</protein>
<name>A0AAN7AV31_9PEZI</name>
<keyword evidence="2" id="KW-1185">Reference proteome</keyword>
<reference evidence="1" key="2">
    <citation type="submission" date="2023-05" db="EMBL/GenBank/DDBJ databases">
        <authorList>
            <consortium name="Lawrence Berkeley National Laboratory"/>
            <person name="Steindorff A."/>
            <person name="Hensen N."/>
            <person name="Bonometti L."/>
            <person name="Westerberg I."/>
            <person name="Brannstrom I.O."/>
            <person name="Guillou S."/>
            <person name="Cros-Aarteil S."/>
            <person name="Calhoun S."/>
            <person name="Haridas S."/>
            <person name="Kuo A."/>
            <person name="Mondo S."/>
            <person name="Pangilinan J."/>
            <person name="Riley R."/>
            <person name="Labutti K."/>
            <person name="Andreopoulos B."/>
            <person name="Lipzen A."/>
            <person name="Chen C."/>
            <person name="Yanf M."/>
            <person name="Daum C."/>
            <person name="Ng V."/>
            <person name="Clum A."/>
            <person name="Ohm R."/>
            <person name="Martin F."/>
            <person name="Silar P."/>
            <person name="Natvig D."/>
            <person name="Lalanne C."/>
            <person name="Gautier V."/>
            <person name="Ament-Velasquez S.L."/>
            <person name="Kruys A."/>
            <person name="Hutchinson M.I."/>
            <person name="Powell A.J."/>
            <person name="Barry K."/>
            <person name="Miller A.N."/>
            <person name="Grigoriev I.V."/>
            <person name="Debuchy R."/>
            <person name="Gladieux P."/>
            <person name="Thoren M.H."/>
            <person name="Johannesson H."/>
        </authorList>
    </citation>
    <scope>NUCLEOTIDE SEQUENCE</scope>
    <source>
        <strain evidence="1">CBS 315.58</strain>
    </source>
</reference>
<evidence type="ECO:0000313" key="1">
    <source>
        <dbReference type="EMBL" id="KAK4198535.1"/>
    </source>
</evidence>
<dbReference type="Proteomes" id="UP001303160">
    <property type="component" value="Unassembled WGS sequence"/>
</dbReference>
<gene>
    <name evidence="1" type="ORF">QBC40DRAFT_283524</name>
</gene>
<comment type="caution">
    <text evidence="1">The sequence shown here is derived from an EMBL/GenBank/DDBJ whole genome shotgun (WGS) entry which is preliminary data.</text>
</comment>
<evidence type="ECO:0000313" key="2">
    <source>
        <dbReference type="Proteomes" id="UP001303160"/>
    </source>
</evidence>
<sequence length="134" mass="14976">MCRKYQRIGLCGHIYRQSWSPRDPSDCKNARTRARRNGTAARHCTQSHGGRSTVITADNTQICGDLPCYRAYILMPNGWTCHQCGGQNNANTGSCVHSEEHDYSSGSSSERSYEVCGHRPCKACKPISRRTGHR</sequence>
<accession>A0AAN7AV31</accession>
<dbReference type="EMBL" id="MU863944">
    <property type="protein sequence ID" value="KAK4198535.1"/>
    <property type="molecule type" value="Genomic_DNA"/>
</dbReference>
<organism evidence="1 2">
    <name type="scientific">Triangularia verruculosa</name>
    <dbReference type="NCBI Taxonomy" id="2587418"/>
    <lineage>
        <taxon>Eukaryota</taxon>
        <taxon>Fungi</taxon>
        <taxon>Dikarya</taxon>
        <taxon>Ascomycota</taxon>
        <taxon>Pezizomycotina</taxon>
        <taxon>Sordariomycetes</taxon>
        <taxon>Sordariomycetidae</taxon>
        <taxon>Sordariales</taxon>
        <taxon>Podosporaceae</taxon>
        <taxon>Triangularia</taxon>
    </lineage>
</organism>
<proteinExistence type="predicted"/>
<dbReference type="AlphaFoldDB" id="A0AAN7AV31"/>